<dbReference type="Pfam" id="PF20237">
    <property type="entry name" value="DUF6594"/>
    <property type="match status" value="1"/>
</dbReference>
<gene>
    <name evidence="3" type="ORF">ATNIH1004_003585</name>
</gene>
<name>A0A5M9MY57_9EURO</name>
<dbReference type="VEuPathDB" id="FungiDB:EYZ11_011685"/>
<feature type="transmembrane region" description="Helical" evidence="1">
    <location>
        <begin position="215"/>
        <end position="235"/>
    </location>
</feature>
<keyword evidence="1" id="KW-0812">Transmembrane</keyword>
<evidence type="ECO:0000256" key="1">
    <source>
        <dbReference type="SAM" id="Phobius"/>
    </source>
</evidence>
<dbReference type="OrthoDB" id="3533814at2759"/>
<keyword evidence="1" id="KW-1133">Transmembrane helix</keyword>
<keyword evidence="1" id="KW-0472">Membrane</keyword>
<dbReference type="EMBL" id="QUQM01000001">
    <property type="protein sequence ID" value="KAA8650896.1"/>
    <property type="molecule type" value="Genomic_DNA"/>
</dbReference>
<dbReference type="RefSeq" id="XP_033430257.1">
    <property type="nucleotide sequence ID" value="XM_033568262.1"/>
</dbReference>
<sequence>MSTTDNRRLEGYDKLATLFASDSGLACFRRFDKLNAKNLLYYQAELAIIEEDLETIIQSDKCHSYEEKKFYPCCVRDLKDSLRGEKGVDSLQWRKFLEARELLKEYNNALIQHRELIHFSAPDETDYKVFEQWMMTQELCQGVRFASKAEMNVYHKGNKNDLIALCNRQEGVDNLTRWIFDRPIAWFQGRLGAHFEGVEDTELGTVRYNDRRIRAVTYVVSIFAAVILPVSCLLVKARRVEIFAAVTAFAAVQVALITSSGKC</sequence>
<protein>
    <recommendedName>
        <fullName evidence="2">DUF6594 domain-containing protein</fullName>
    </recommendedName>
</protein>
<feature type="transmembrane region" description="Helical" evidence="1">
    <location>
        <begin position="242"/>
        <end position="261"/>
    </location>
</feature>
<dbReference type="Proteomes" id="UP000324241">
    <property type="component" value="Unassembled WGS sequence"/>
</dbReference>
<dbReference type="GeneID" id="54326287"/>
<dbReference type="PANTHER" id="PTHR34502">
    <property type="entry name" value="DUF6594 DOMAIN-CONTAINING PROTEIN-RELATED"/>
    <property type="match status" value="1"/>
</dbReference>
<reference evidence="3 4" key="1">
    <citation type="submission" date="2019-08" db="EMBL/GenBank/DDBJ databases">
        <title>The genome sequence of a newly discovered highly antifungal drug resistant Aspergillus species, Aspergillus tanneri NIH 1004.</title>
        <authorList>
            <person name="Mounaud S."/>
            <person name="Singh I."/>
            <person name="Joardar V."/>
            <person name="Pakala S."/>
            <person name="Pakala S."/>
            <person name="Venepally P."/>
            <person name="Chung J.K."/>
            <person name="Losada L."/>
            <person name="Nierman W.C."/>
        </authorList>
    </citation>
    <scope>NUCLEOTIDE SEQUENCE [LARGE SCALE GENOMIC DNA]</scope>
    <source>
        <strain evidence="3 4">NIH1004</strain>
    </source>
</reference>
<feature type="domain" description="DUF6594" evidence="2">
    <location>
        <begin position="12"/>
        <end position="234"/>
    </location>
</feature>
<evidence type="ECO:0000259" key="2">
    <source>
        <dbReference type="Pfam" id="PF20237"/>
    </source>
</evidence>
<accession>A0A5M9MY57</accession>
<proteinExistence type="predicted"/>
<organism evidence="3 4">
    <name type="scientific">Aspergillus tanneri</name>
    <dbReference type="NCBI Taxonomy" id="1220188"/>
    <lineage>
        <taxon>Eukaryota</taxon>
        <taxon>Fungi</taxon>
        <taxon>Dikarya</taxon>
        <taxon>Ascomycota</taxon>
        <taxon>Pezizomycotina</taxon>
        <taxon>Eurotiomycetes</taxon>
        <taxon>Eurotiomycetidae</taxon>
        <taxon>Eurotiales</taxon>
        <taxon>Aspergillaceae</taxon>
        <taxon>Aspergillus</taxon>
        <taxon>Aspergillus subgen. Circumdati</taxon>
    </lineage>
</organism>
<dbReference type="PANTHER" id="PTHR34502:SF5">
    <property type="entry name" value="DUF6594 DOMAIN-CONTAINING PROTEIN"/>
    <property type="match status" value="1"/>
</dbReference>
<dbReference type="AlphaFoldDB" id="A0A5M9MY57"/>
<dbReference type="InterPro" id="IPR046529">
    <property type="entry name" value="DUF6594"/>
</dbReference>
<evidence type="ECO:0000313" key="3">
    <source>
        <dbReference type="EMBL" id="KAA8650896.1"/>
    </source>
</evidence>
<comment type="caution">
    <text evidence="3">The sequence shown here is derived from an EMBL/GenBank/DDBJ whole genome shotgun (WGS) entry which is preliminary data.</text>
</comment>
<evidence type="ECO:0000313" key="4">
    <source>
        <dbReference type="Proteomes" id="UP000324241"/>
    </source>
</evidence>